<dbReference type="Pfam" id="PF25597">
    <property type="entry name" value="SH3_retrovirus"/>
    <property type="match status" value="1"/>
</dbReference>
<dbReference type="AlphaFoldDB" id="A0A5S9XFM1"/>
<dbReference type="InterPro" id="IPR012337">
    <property type="entry name" value="RNaseH-like_sf"/>
</dbReference>
<dbReference type="InterPro" id="IPR054722">
    <property type="entry name" value="PolX-like_BBD"/>
</dbReference>
<dbReference type="Proteomes" id="UP000434276">
    <property type="component" value="Unassembled WGS sequence"/>
</dbReference>
<organism evidence="6 7">
    <name type="scientific">Arabidopsis thaliana</name>
    <name type="common">Mouse-ear cress</name>
    <dbReference type="NCBI Taxonomy" id="3702"/>
    <lineage>
        <taxon>Eukaryota</taxon>
        <taxon>Viridiplantae</taxon>
        <taxon>Streptophyta</taxon>
        <taxon>Embryophyta</taxon>
        <taxon>Tracheophyta</taxon>
        <taxon>Spermatophyta</taxon>
        <taxon>Magnoliopsida</taxon>
        <taxon>eudicotyledons</taxon>
        <taxon>Gunneridae</taxon>
        <taxon>Pentapetalae</taxon>
        <taxon>rosids</taxon>
        <taxon>malvids</taxon>
        <taxon>Brassicales</taxon>
        <taxon>Brassicaceae</taxon>
        <taxon>Camelineae</taxon>
        <taxon>Arabidopsis</taxon>
    </lineage>
</organism>
<dbReference type="GO" id="GO:0015074">
    <property type="term" value="P:DNA integration"/>
    <property type="evidence" value="ECO:0007669"/>
    <property type="project" value="InterPro"/>
</dbReference>
<dbReference type="Gene3D" id="3.30.420.10">
    <property type="entry name" value="Ribonuclease H-like superfamily/Ribonuclease H"/>
    <property type="match status" value="1"/>
</dbReference>
<dbReference type="GO" id="GO:0004190">
    <property type="term" value="F:aspartic-type endopeptidase activity"/>
    <property type="evidence" value="ECO:0007669"/>
    <property type="project" value="UniProtKB-KW"/>
</dbReference>
<dbReference type="PROSITE" id="PS50158">
    <property type="entry name" value="ZF_CCHC"/>
    <property type="match status" value="1"/>
</dbReference>
<dbReference type="InterPro" id="IPR057670">
    <property type="entry name" value="SH3_retrovirus"/>
</dbReference>
<accession>A0A5S9XFM1</accession>
<evidence type="ECO:0008006" key="8">
    <source>
        <dbReference type="Google" id="ProtNLM"/>
    </source>
</evidence>
<evidence type="ECO:0000313" key="6">
    <source>
        <dbReference type="EMBL" id="CAA0383641.1"/>
    </source>
</evidence>
<sequence>MSNDQYDNPFFLHSSDHVGLVLVSDRLNTGAEFHSWRRSIRMALNVRNKLGFIDGTILRPSQEHRDFGSWSRNMAEFDSSFKQDDAPRVYEIEQRLSLIQQGSLDVSSYYTELITLWEEYRNYVELPVCTCGKCECNAAVLWERLQHRSRPIPSIEEAFNMVTQDKRQRSVKPLNKSEGVVFQASGSPVTDVYTQENYANAMQSGYRPRQQRPVCTHCGQTGHVMQKCFKIIGYPPGYILGFNSISAGYHSQRPANSATSFQPSGPDQNQKSHAVANVMQMPYVPPPAVNPMSLDPSVPSSSVSSITDHHAMAIHNIPSSSTSSSSLPSITENGLFNETVPVAGVTVSLPNNTRVAITHTGTIHLSSSLTLHNVLHVPSFKFNLISGLTIGRGILLHNLYILQLEHPSTTPFFSGSLAVDGDLWHSRLGHLSSDKLKHIPESVEGYKYFLTLVDDCTRVTWLFMMRNKSEVTGHFRAFIQHVHTQYNSSIKAIRTDNAPELAFTDIVKQNGMLHQFSCAYTPQQNSFVERKHQHLVNVARALLFQSNIPLAYWSDCVLTSVFLINRTPSVLLQNSTPYELLTHKKPDYAFLRSFGCLCYVSTLLKDRHKFSPRADKCVFLGYASGYKGYKVLHLDTNLVSVSRNVIFHEHVFPFHDITIAHPPGKNVVGCKWVFTIKYNSDGTVERYKARLVAKGFTQQEGVDYFETFSPVAKLASVKLILGLAANKGWSLTQMDVTNAFLHSDLDEEIYMSLPQGYTPSSGTALPPNAVCRLHKSIYGLKQASRQWYKCFTGILLNDGYDQSPVDNTLFAKIQGSKFIALIVYVDDIMIASNSDDLVDNLKKNLAASFKIKDLGPVRFFLGLEVARNAEGISVSQRKYCLDLLKDYGYLECKPRSVPMDPKIHLSKETGILLEDGRIYREMVGRLLYLTITRPDITFAVNRLSQFLSCPTDVHLEAVYNILKYLKANPGQGLFYSVDTDICINGFSDADWGTCTDSRRSVTGICVFLGLSLISWKSKKQNVASSSSTEAEYRAMAMASDEMVWLNQLLVDLHVPVTAQAKLFCDNKSAMHIATNPVFHERTKYIEIDCHKTRDRLKSGFHKWIQHRRMGYICNYALGSYQDKKSGNNSYKILSHGIYGGQEFEIYEINSNSWRILDVTVDSSLYIENVSLKGMAGLLQMEMINRATYS</sequence>
<reference evidence="6 7" key="1">
    <citation type="submission" date="2019-12" db="EMBL/GenBank/DDBJ databases">
        <authorList>
            <person name="Jiao W.-B."/>
            <person name="Schneeberger K."/>
        </authorList>
    </citation>
    <scope>NUCLEOTIDE SEQUENCE [LARGE SCALE GENOMIC DNA]</scope>
    <source>
        <strain evidence="7">cv. C24</strain>
    </source>
</reference>
<dbReference type="InterPro" id="IPR036397">
    <property type="entry name" value="RNaseH_sf"/>
</dbReference>
<dbReference type="GO" id="GO:0003676">
    <property type="term" value="F:nucleic acid binding"/>
    <property type="evidence" value="ECO:0007669"/>
    <property type="project" value="InterPro"/>
</dbReference>
<dbReference type="InterPro" id="IPR043502">
    <property type="entry name" value="DNA/RNA_pol_sf"/>
</dbReference>
<dbReference type="ExpressionAtlas" id="A0A5S9XFM1">
    <property type="expression patterns" value="baseline"/>
</dbReference>
<protein>
    <recommendedName>
        <fullName evidence="8">Retroelement pol polyprotein</fullName>
    </recommendedName>
</protein>
<dbReference type="InterPro" id="IPR001878">
    <property type="entry name" value="Znf_CCHC"/>
</dbReference>
<dbReference type="PANTHER" id="PTHR11439">
    <property type="entry name" value="GAG-POL-RELATED RETROTRANSPOSON"/>
    <property type="match status" value="1"/>
</dbReference>
<gene>
    <name evidence="6" type="ORF">C24_LOCUS13849</name>
</gene>
<dbReference type="SUPFAM" id="SSF56672">
    <property type="entry name" value="DNA/RNA polymerases"/>
    <property type="match status" value="1"/>
</dbReference>
<dbReference type="InterPro" id="IPR001584">
    <property type="entry name" value="Integrase_cat-core"/>
</dbReference>
<feature type="domain" description="CCHC-type" evidence="4">
    <location>
        <begin position="215"/>
        <end position="228"/>
    </location>
</feature>
<keyword evidence="1" id="KW-0378">Hydrolase</keyword>
<evidence type="ECO:0000259" key="5">
    <source>
        <dbReference type="PROSITE" id="PS50994"/>
    </source>
</evidence>
<dbReference type="InterPro" id="IPR013103">
    <property type="entry name" value="RVT_2"/>
</dbReference>
<evidence type="ECO:0000256" key="3">
    <source>
        <dbReference type="SAM" id="MobiDB-lite"/>
    </source>
</evidence>
<keyword evidence="2" id="KW-0479">Metal-binding</keyword>
<dbReference type="Pfam" id="PF07734">
    <property type="entry name" value="FBA_1"/>
    <property type="match status" value="1"/>
</dbReference>
<keyword evidence="1" id="KW-0645">Protease</keyword>
<dbReference type="Pfam" id="PF07727">
    <property type="entry name" value="RVT_2"/>
    <property type="match status" value="1"/>
</dbReference>
<dbReference type="EMBL" id="CACSHJ010000089">
    <property type="protein sequence ID" value="CAA0383641.1"/>
    <property type="molecule type" value="Genomic_DNA"/>
</dbReference>
<feature type="compositionally biased region" description="Polar residues" evidence="3">
    <location>
        <begin position="253"/>
        <end position="272"/>
    </location>
</feature>
<evidence type="ECO:0000313" key="7">
    <source>
        <dbReference type="Proteomes" id="UP000434276"/>
    </source>
</evidence>
<dbReference type="Pfam" id="PF22936">
    <property type="entry name" value="Pol_BBD"/>
    <property type="match status" value="1"/>
</dbReference>
<evidence type="ECO:0000256" key="2">
    <source>
        <dbReference type="PROSITE-ProRule" id="PRU00047"/>
    </source>
</evidence>
<dbReference type="InterPro" id="IPR029472">
    <property type="entry name" value="Copia-like_N"/>
</dbReference>
<dbReference type="Pfam" id="PF00665">
    <property type="entry name" value="rve"/>
    <property type="match status" value="1"/>
</dbReference>
<keyword evidence="2" id="KW-0862">Zinc</keyword>
<dbReference type="CDD" id="cd09272">
    <property type="entry name" value="RNase_HI_RT_Ty1"/>
    <property type="match status" value="1"/>
</dbReference>
<name>A0A5S9XFM1_ARATH</name>
<evidence type="ECO:0000256" key="1">
    <source>
        <dbReference type="ARBA" id="ARBA00022750"/>
    </source>
</evidence>
<dbReference type="InterPro" id="IPR006527">
    <property type="entry name" value="F-box-assoc_dom_typ1"/>
</dbReference>
<dbReference type="PANTHER" id="PTHR11439:SF494">
    <property type="entry name" value="CYSTEINE-RICH RLK (RECEPTOR-LIKE PROTEIN KINASE) 8"/>
    <property type="match status" value="1"/>
</dbReference>
<keyword evidence="2" id="KW-0863">Zinc-finger</keyword>
<evidence type="ECO:0000259" key="4">
    <source>
        <dbReference type="PROSITE" id="PS50158"/>
    </source>
</evidence>
<dbReference type="GO" id="GO:0008270">
    <property type="term" value="F:zinc ion binding"/>
    <property type="evidence" value="ECO:0007669"/>
    <property type="project" value="UniProtKB-KW"/>
</dbReference>
<feature type="region of interest" description="Disordered" evidence="3">
    <location>
        <begin position="251"/>
        <end position="272"/>
    </location>
</feature>
<dbReference type="PROSITE" id="PS50994">
    <property type="entry name" value="INTEGRASE"/>
    <property type="match status" value="1"/>
</dbReference>
<keyword evidence="1" id="KW-0064">Aspartyl protease</keyword>
<dbReference type="OrthoDB" id="1106744at2759"/>
<feature type="domain" description="Integrase catalytic" evidence="5">
    <location>
        <begin position="407"/>
        <end position="585"/>
    </location>
</feature>
<dbReference type="Pfam" id="PF14244">
    <property type="entry name" value="Retrotran_gag_3"/>
    <property type="match status" value="1"/>
</dbReference>
<proteinExistence type="predicted"/>
<dbReference type="SUPFAM" id="SSF53098">
    <property type="entry name" value="Ribonuclease H-like"/>
    <property type="match status" value="1"/>
</dbReference>